<evidence type="ECO:0000313" key="3">
    <source>
        <dbReference type="Proteomes" id="UP000053989"/>
    </source>
</evidence>
<reference evidence="3" key="2">
    <citation type="submission" date="2015-01" db="EMBL/GenBank/DDBJ databases">
        <title>Evolutionary Origins and Diversification of the Mycorrhizal Mutualists.</title>
        <authorList>
            <consortium name="DOE Joint Genome Institute"/>
            <consortium name="Mycorrhizal Genomics Consortium"/>
            <person name="Kohler A."/>
            <person name="Kuo A."/>
            <person name="Nagy L.G."/>
            <person name="Floudas D."/>
            <person name="Copeland A."/>
            <person name="Barry K.W."/>
            <person name="Cichocki N."/>
            <person name="Veneault-Fourrey C."/>
            <person name="LaButti K."/>
            <person name="Lindquist E.A."/>
            <person name="Lipzen A."/>
            <person name="Lundell T."/>
            <person name="Morin E."/>
            <person name="Murat C."/>
            <person name="Riley R."/>
            <person name="Ohm R."/>
            <person name="Sun H."/>
            <person name="Tunlid A."/>
            <person name="Henrissat B."/>
            <person name="Grigoriev I.V."/>
            <person name="Hibbett D.S."/>
            <person name="Martin F."/>
        </authorList>
    </citation>
    <scope>NUCLEOTIDE SEQUENCE [LARGE SCALE GENOMIC DNA]</scope>
    <source>
        <strain evidence="3">Foug A</strain>
    </source>
</reference>
<feature type="compositionally biased region" description="Basic residues" evidence="1">
    <location>
        <begin position="128"/>
        <end position="146"/>
    </location>
</feature>
<dbReference type="STRING" id="1036808.A0A0C3EIX8"/>
<dbReference type="HOGENOM" id="CLU_652393_0_0_1"/>
<accession>A0A0C3EIX8</accession>
<feature type="compositionally biased region" description="Low complexity" evidence="1">
    <location>
        <begin position="202"/>
        <end position="211"/>
    </location>
</feature>
<feature type="compositionally biased region" description="Polar residues" evidence="1">
    <location>
        <begin position="159"/>
        <end position="177"/>
    </location>
</feature>
<organism evidence="2 3">
    <name type="scientific">Scleroderma citrinum Foug A</name>
    <dbReference type="NCBI Taxonomy" id="1036808"/>
    <lineage>
        <taxon>Eukaryota</taxon>
        <taxon>Fungi</taxon>
        <taxon>Dikarya</taxon>
        <taxon>Basidiomycota</taxon>
        <taxon>Agaricomycotina</taxon>
        <taxon>Agaricomycetes</taxon>
        <taxon>Agaricomycetidae</taxon>
        <taxon>Boletales</taxon>
        <taxon>Sclerodermatineae</taxon>
        <taxon>Sclerodermataceae</taxon>
        <taxon>Scleroderma</taxon>
    </lineage>
</organism>
<dbReference type="OrthoDB" id="2692468at2759"/>
<dbReference type="InParanoid" id="A0A0C3EIX8"/>
<evidence type="ECO:0000256" key="1">
    <source>
        <dbReference type="SAM" id="MobiDB-lite"/>
    </source>
</evidence>
<dbReference type="Proteomes" id="UP000053989">
    <property type="component" value="Unassembled WGS sequence"/>
</dbReference>
<sequence>MDYAEYQAQQQQQQQQSQSQQPQQQQQQPQQQQQSQSSPQRVWAPQLLTTSNQSPFPSPTSSSTYYFPHQSSRASTAAASPANEPRPTTANLSLNMSSLTVTSPTAHSPIGSLPHSQGQQGPFQEHVHHAHPHAIPQHPHHAHSHSHSSSSALSVSPITPVSPQNFSPAHLSTQPAFTFNFEDTGGAGLSPNPDPLTHRRLSTGSHSTSSSELAVEKSVPRKRSLTGALPASHTAVGGHPMHSHSHSHSYSNATSGAQGYTHGHGHSLPHPIITTTASSPPPPASPTSPSSSHASHSFSLSHSHSHSSLSQQSASQSTSHSSFQSLDVNAHASAPYDEMDGSNPYMGDDVSDDEYGTAFTGGYGLGGSYHVSFSTLMANLSQKVPSSTTDFINQVRVPASQALTRALRKVSWGNPLPQTIS</sequence>
<feature type="compositionally biased region" description="Low complexity" evidence="1">
    <location>
        <begin position="287"/>
        <end position="325"/>
    </location>
</feature>
<protein>
    <submittedName>
        <fullName evidence="2">Uncharacterized protein</fullName>
    </submittedName>
</protein>
<reference evidence="2 3" key="1">
    <citation type="submission" date="2014-04" db="EMBL/GenBank/DDBJ databases">
        <authorList>
            <consortium name="DOE Joint Genome Institute"/>
            <person name="Kuo A."/>
            <person name="Kohler A."/>
            <person name="Nagy L.G."/>
            <person name="Floudas D."/>
            <person name="Copeland A."/>
            <person name="Barry K.W."/>
            <person name="Cichocki N."/>
            <person name="Veneault-Fourrey C."/>
            <person name="LaButti K."/>
            <person name="Lindquist E.A."/>
            <person name="Lipzen A."/>
            <person name="Lundell T."/>
            <person name="Morin E."/>
            <person name="Murat C."/>
            <person name="Sun H."/>
            <person name="Tunlid A."/>
            <person name="Henrissat B."/>
            <person name="Grigoriev I.V."/>
            <person name="Hibbett D.S."/>
            <person name="Martin F."/>
            <person name="Nordberg H.P."/>
            <person name="Cantor M.N."/>
            <person name="Hua S.X."/>
        </authorList>
    </citation>
    <scope>NUCLEOTIDE SEQUENCE [LARGE SCALE GENOMIC DNA]</scope>
    <source>
        <strain evidence="2 3">Foug A</strain>
    </source>
</reference>
<keyword evidence="3" id="KW-1185">Reference proteome</keyword>
<feature type="compositionally biased region" description="Polar residues" evidence="1">
    <location>
        <begin position="86"/>
        <end position="106"/>
    </location>
</feature>
<proteinExistence type="predicted"/>
<dbReference type="AlphaFoldDB" id="A0A0C3EIX8"/>
<name>A0A0C3EIX8_9AGAM</name>
<feature type="compositionally biased region" description="Low complexity" evidence="1">
    <location>
        <begin position="9"/>
        <end position="40"/>
    </location>
</feature>
<gene>
    <name evidence="2" type="ORF">SCLCIDRAFT_1186588</name>
</gene>
<feature type="compositionally biased region" description="Low complexity" evidence="1">
    <location>
        <begin position="147"/>
        <end position="157"/>
    </location>
</feature>
<feature type="region of interest" description="Disordered" evidence="1">
    <location>
        <begin position="1"/>
        <end position="325"/>
    </location>
</feature>
<evidence type="ECO:0000313" key="2">
    <source>
        <dbReference type="EMBL" id="KIM68179.1"/>
    </source>
</evidence>
<feature type="compositionally biased region" description="Low complexity" evidence="1">
    <location>
        <begin position="59"/>
        <end position="82"/>
    </location>
</feature>
<dbReference type="EMBL" id="KN822010">
    <property type="protein sequence ID" value="KIM68179.1"/>
    <property type="molecule type" value="Genomic_DNA"/>
</dbReference>